<dbReference type="OrthoDB" id="3064659at2759"/>
<dbReference type="Proteomes" id="UP000007431">
    <property type="component" value="Unassembled WGS sequence"/>
</dbReference>
<keyword evidence="2" id="KW-1185">Reference proteome</keyword>
<organism evidence="2">
    <name type="scientific">Schizophyllum commune (strain H4-8 / FGSC 9210)</name>
    <name type="common">Split gill fungus</name>
    <dbReference type="NCBI Taxonomy" id="578458"/>
    <lineage>
        <taxon>Eukaryota</taxon>
        <taxon>Fungi</taxon>
        <taxon>Dikarya</taxon>
        <taxon>Basidiomycota</taxon>
        <taxon>Agaricomycotina</taxon>
        <taxon>Agaricomycetes</taxon>
        <taxon>Agaricomycetidae</taxon>
        <taxon>Agaricales</taxon>
        <taxon>Schizophyllaceae</taxon>
        <taxon>Schizophyllum</taxon>
    </lineage>
</organism>
<name>D8PRF4_SCHCM</name>
<accession>D8PRF4</accession>
<dbReference type="GeneID" id="9585051"/>
<dbReference type="KEGG" id="scm:SCHCO_02744285"/>
<protein>
    <submittedName>
        <fullName evidence="1">Expressed protein</fullName>
    </submittedName>
</protein>
<feature type="non-terminal residue" evidence="1">
    <location>
        <position position="221"/>
    </location>
</feature>
<gene>
    <name evidence="1" type="ORF">SCHCODRAFT_84226</name>
</gene>
<sequence>MPIAALRNALSSIAQYPSFTQAQKLKACRDMEKVLRQPRVFHDLARDPEALVKEYKIRLPVNMLLLPGPFRDAHITLAHTNLLLIMAADSPAILDIIIRAYPSTWRWIVFFHPRFGNTIRNAMEDVQIVERAITSLGVFPQGREVIRSMPDGFYLLFDIWINLFDYAPPSAVTKEWPELEECDRSLGTIIRSFFDDIPGKPAEKRNNLDAIMLMEAALATT</sequence>
<dbReference type="VEuPathDB" id="FungiDB:SCHCODRAFT_02744285"/>
<dbReference type="AlphaFoldDB" id="D8PRF4"/>
<dbReference type="EMBL" id="GL377302">
    <property type="protein sequence ID" value="EFJ03850.1"/>
    <property type="molecule type" value="Genomic_DNA"/>
</dbReference>
<dbReference type="InParanoid" id="D8PRF4"/>
<evidence type="ECO:0000313" key="1">
    <source>
        <dbReference type="EMBL" id="EFJ03850.1"/>
    </source>
</evidence>
<evidence type="ECO:0000313" key="2">
    <source>
        <dbReference type="Proteomes" id="UP000007431"/>
    </source>
</evidence>
<dbReference type="HOGENOM" id="CLU_1253305_0_0_1"/>
<proteinExistence type="predicted"/>
<reference evidence="1 2" key="1">
    <citation type="journal article" date="2010" name="Nat. Biotechnol.">
        <title>Genome sequence of the model mushroom Schizophyllum commune.</title>
        <authorList>
            <person name="Ohm R.A."/>
            <person name="de Jong J.F."/>
            <person name="Lugones L.G."/>
            <person name="Aerts A."/>
            <person name="Kothe E."/>
            <person name="Stajich J.E."/>
            <person name="de Vries R.P."/>
            <person name="Record E."/>
            <person name="Levasseur A."/>
            <person name="Baker S.E."/>
            <person name="Bartholomew K.A."/>
            <person name="Coutinho P.M."/>
            <person name="Erdmann S."/>
            <person name="Fowler T.J."/>
            <person name="Gathman A.C."/>
            <person name="Lombard V."/>
            <person name="Henrissat B."/>
            <person name="Knabe N."/>
            <person name="Kuees U."/>
            <person name="Lilly W.W."/>
            <person name="Lindquist E."/>
            <person name="Lucas S."/>
            <person name="Magnuson J.K."/>
            <person name="Piumi F."/>
            <person name="Raudaskoski M."/>
            <person name="Salamov A."/>
            <person name="Schmutz J."/>
            <person name="Schwarze F.W.M.R."/>
            <person name="vanKuyk P.A."/>
            <person name="Horton J.S."/>
            <person name="Grigoriev I.V."/>
            <person name="Woesten H.A.B."/>
        </authorList>
    </citation>
    <scope>NUCLEOTIDE SEQUENCE [LARGE SCALE GENOMIC DNA]</scope>
    <source>
        <strain evidence="2">H4-8 / FGSC 9210</strain>
    </source>
</reference>